<organism evidence="2 3">
    <name type="scientific">Rangifer tarandus platyrhynchus</name>
    <name type="common">Svalbard reindeer</name>
    <dbReference type="NCBI Taxonomy" id="3082113"/>
    <lineage>
        <taxon>Eukaryota</taxon>
        <taxon>Metazoa</taxon>
        <taxon>Chordata</taxon>
        <taxon>Craniata</taxon>
        <taxon>Vertebrata</taxon>
        <taxon>Euteleostomi</taxon>
        <taxon>Mammalia</taxon>
        <taxon>Eutheria</taxon>
        <taxon>Laurasiatheria</taxon>
        <taxon>Artiodactyla</taxon>
        <taxon>Ruminantia</taxon>
        <taxon>Pecora</taxon>
        <taxon>Cervidae</taxon>
        <taxon>Odocoileinae</taxon>
        <taxon>Rangifer</taxon>
    </lineage>
</organism>
<evidence type="ECO:0000256" key="1">
    <source>
        <dbReference type="SAM" id="MobiDB-lite"/>
    </source>
</evidence>
<dbReference type="Proteomes" id="UP001176941">
    <property type="component" value="Chromosome 31"/>
</dbReference>
<dbReference type="EMBL" id="OX459967">
    <property type="protein sequence ID" value="CAI9171914.1"/>
    <property type="molecule type" value="Genomic_DNA"/>
</dbReference>
<evidence type="ECO:0000313" key="3">
    <source>
        <dbReference type="Proteomes" id="UP001176941"/>
    </source>
</evidence>
<sequence length="241" mass="25412">MTTPWESHEPRVFRAHRRPRVKNGWRGRERPGKQWLAQVRQAASLGASVTTPSELCLPSSPTPRSESGCSSQLFGPELDGLSLCLLSDSLLSPTWSAQSAGVTHEEEGPQGGAGPSAKQQLRLEAGKAGASGNVGFPHGVAWMTGEEKAFLLLTEPSAAVTRRSDEWGAQTLTCGVFPCSVSSPIGSRPETQGTGQVRPDLAAETWVWTVQEARGGAAGLGSWESSRGTGGSQQGALDFTC</sequence>
<feature type="compositionally biased region" description="Polar residues" evidence="1">
    <location>
        <begin position="62"/>
        <end position="71"/>
    </location>
</feature>
<evidence type="ECO:0000313" key="2">
    <source>
        <dbReference type="EMBL" id="CAI9171914.1"/>
    </source>
</evidence>
<name>A0ABN8ZJA1_RANTA</name>
<feature type="region of interest" description="Disordered" evidence="1">
    <location>
        <begin position="48"/>
        <end position="71"/>
    </location>
</feature>
<proteinExistence type="predicted"/>
<reference evidence="2" key="1">
    <citation type="submission" date="2023-04" db="EMBL/GenBank/DDBJ databases">
        <authorList>
            <consortium name="ELIXIR-Norway"/>
        </authorList>
    </citation>
    <scope>NUCLEOTIDE SEQUENCE [LARGE SCALE GENOMIC DNA]</scope>
</reference>
<accession>A0ABN8ZJA1</accession>
<gene>
    <name evidence="2" type="ORF">MRATA1EN1_LOCUS20876</name>
</gene>
<feature type="region of interest" description="Disordered" evidence="1">
    <location>
        <begin position="218"/>
        <end position="241"/>
    </location>
</feature>
<protein>
    <submittedName>
        <fullName evidence="2">Uncharacterized protein</fullName>
    </submittedName>
</protein>
<feature type="region of interest" description="Disordered" evidence="1">
    <location>
        <begin position="97"/>
        <end position="118"/>
    </location>
</feature>
<keyword evidence="3" id="KW-1185">Reference proteome</keyword>